<dbReference type="GO" id="GO:0046872">
    <property type="term" value="F:metal ion binding"/>
    <property type="evidence" value="ECO:0007669"/>
    <property type="project" value="UniProtKB-KW"/>
</dbReference>
<comment type="subunit">
    <text evidence="4 15">Homodimer.</text>
</comment>
<comment type="caution">
    <text evidence="15">Lacks conserved residue(s) required for the propagation of feature annotation.</text>
</comment>
<evidence type="ECO:0000256" key="13">
    <source>
        <dbReference type="ARBA" id="ARBA00022842"/>
    </source>
</evidence>
<dbReference type="Gene3D" id="1.10.1520.10">
    <property type="entry name" value="Ribonuclease III domain"/>
    <property type="match status" value="1"/>
</dbReference>
<dbReference type="InterPro" id="IPR000999">
    <property type="entry name" value="RNase_III_dom"/>
</dbReference>
<dbReference type="GO" id="GO:0004525">
    <property type="term" value="F:ribonuclease III activity"/>
    <property type="evidence" value="ECO:0007669"/>
    <property type="project" value="UniProtKB-UniRule"/>
</dbReference>
<dbReference type="EC" id="3.1.26.3" evidence="15"/>
<feature type="binding site" evidence="15">
    <location>
        <position position="130"/>
    </location>
    <ligand>
        <name>Mg(2+)</name>
        <dbReference type="ChEBI" id="CHEBI:18420"/>
    </ligand>
</feature>
<dbReference type="InterPro" id="IPR014720">
    <property type="entry name" value="dsRBD_dom"/>
</dbReference>
<keyword evidence="15" id="KW-0699">rRNA-binding</keyword>
<keyword evidence="11 15" id="KW-0255">Endonuclease</keyword>
<dbReference type="HAMAP" id="MF_00104">
    <property type="entry name" value="RNase_III"/>
    <property type="match status" value="1"/>
</dbReference>
<evidence type="ECO:0000256" key="2">
    <source>
        <dbReference type="ARBA" id="ARBA00004496"/>
    </source>
</evidence>
<dbReference type="GO" id="GO:0008033">
    <property type="term" value="P:tRNA processing"/>
    <property type="evidence" value="ECO:0007669"/>
    <property type="project" value="UniProtKB-KW"/>
</dbReference>
<dbReference type="SUPFAM" id="SSF69065">
    <property type="entry name" value="RNase III domain-like"/>
    <property type="match status" value="1"/>
</dbReference>
<dbReference type="PANTHER" id="PTHR11207">
    <property type="entry name" value="RIBONUCLEASE III"/>
    <property type="match status" value="1"/>
</dbReference>
<evidence type="ECO:0000256" key="4">
    <source>
        <dbReference type="ARBA" id="ARBA00011738"/>
    </source>
</evidence>
<keyword evidence="14 15" id="KW-0694">RNA-binding</keyword>
<proteinExistence type="inferred from homology"/>
<dbReference type="SUPFAM" id="SSF54768">
    <property type="entry name" value="dsRNA-binding domain-like"/>
    <property type="match status" value="1"/>
</dbReference>
<dbReference type="GO" id="GO:0006364">
    <property type="term" value="P:rRNA processing"/>
    <property type="evidence" value="ECO:0007669"/>
    <property type="project" value="UniProtKB-UniRule"/>
</dbReference>
<evidence type="ECO:0000256" key="9">
    <source>
        <dbReference type="ARBA" id="ARBA00022722"/>
    </source>
</evidence>
<reference evidence="18 19" key="1">
    <citation type="submission" date="2017-11" db="EMBL/GenBank/DDBJ databases">
        <title>Evolution of Phototrophy in the Chloroflexi Phylum Driven by Horizontal Gene Transfer.</title>
        <authorList>
            <person name="Ward L.M."/>
            <person name="Hemp J."/>
            <person name="Shih P.M."/>
            <person name="Mcglynn S.E."/>
            <person name="Fischer W."/>
        </authorList>
    </citation>
    <scope>NUCLEOTIDE SEQUENCE [LARGE SCALE GENOMIC DNA]</scope>
    <source>
        <strain evidence="18">JP3_13</strain>
    </source>
</reference>
<dbReference type="GO" id="GO:0042802">
    <property type="term" value="F:identical protein binding"/>
    <property type="evidence" value="ECO:0007669"/>
    <property type="project" value="UniProtKB-ARBA"/>
</dbReference>
<dbReference type="AlphaFoldDB" id="A0A2M8PBD8"/>
<comment type="catalytic activity">
    <reaction evidence="1 15">
        <text>Endonucleolytic cleavage to 5'-phosphomonoester.</text>
        <dbReference type="EC" id="3.1.26.3"/>
    </reaction>
</comment>
<evidence type="ECO:0000256" key="6">
    <source>
        <dbReference type="ARBA" id="ARBA00022552"/>
    </source>
</evidence>
<dbReference type="SMART" id="SM00535">
    <property type="entry name" value="RIBOc"/>
    <property type="match status" value="1"/>
</dbReference>
<dbReference type="FunFam" id="1.10.1520.10:FF:000001">
    <property type="entry name" value="Ribonuclease 3"/>
    <property type="match status" value="1"/>
</dbReference>
<comment type="subcellular location">
    <subcellularLocation>
        <location evidence="2 15">Cytoplasm</location>
    </subcellularLocation>
</comment>
<dbReference type="PROSITE" id="PS50137">
    <property type="entry name" value="DS_RBD"/>
    <property type="match status" value="1"/>
</dbReference>
<name>A0A2M8PBD8_9CHLR</name>
<dbReference type="Proteomes" id="UP000229681">
    <property type="component" value="Unassembled WGS sequence"/>
</dbReference>
<keyword evidence="5 15" id="KW-0963">Cytoplasm</keyword>
<dbReference type="GO" id="GO:0005737">
    <property type="term" value="C:cytoplasm"/>
    <property type="evidence" value="ECO:0007669"/>
    <property type="project" value="UniProtKB-SubCell"/>
</dbReference>
<evidence type="ECO:0000313" key="19">
    <source>
        <dbReference type="Proteomes" id="UP000229681"/>
    </source>
</evidence>
<sequence>MSYPSDFVESVVQFLARSGIQPRRLALFQQALTHRSYLNEHPEASDLTDNERLEFLGDAVLSFLVARWLYRRLPAAPEGDLTRLRAAIVGNERLAQYAAELGIGEVLLMGKGEGAGGGRLRKRNLSGALEALLGALYLDQGQRAVQRFLKDYFERALVAVQHDRSDRDARSRLQEWAQKVHNQTPSYQVIAISGAEHAPTFTVAVWIGAERCGTGSGSSKRSAAQAAARDALKSLGLSEARGSDEETSDHRR</sequence>
<comment type="caution">
    <text evidence="18">The sequence shown here is derived from an EMBL/GenBank/DDBJ whole genome shotgun (WGS) entry which is preliminary data.</text>
</comment>
<dbReference type="InterPro" id="IPR036389">
    <property type="entry name" value="RNase_III_sf"/>
</dbReference>
<dbReference type="PROSITE" id="PS00517">
    <property type="entry name" value="RNASE_3_1"/>
    <property type="match status" value="1"/>
</dbReference>
<feature type="domain" description="DRBM" evidence="16">
    <location>
        <begin position="168"/>
        <end position="237"/>
    </location>
</feature>
<evidence type="ECO:0000256" key="11">
    <source>
        <dbReference type="ARBA" id="ARBA00022759"/>
    </source>
</evidence>
<dbReference type="InterPro" id="IPR011907">
    <property type="entry name" value="RNase_III"/>
</dbReference>
<evidence type="ECO:0000256" key="15">
    <source>
        <dbReference type="HAMAP-Rule" id="MF_00104"/>
    </source>
</evidence>
<comment type="cofactor">
    <cofactor evidence="15">
        <name>Mg(2+)</name>
        <dbReference type="ChEBI" id="CHEBI:18420"/>
    </cofactor>
</comment>
<dbReference type="CDD" id="cd00593">
    <property type="entry name" value="RIBOc"/>
    <property type="match status" value="1"/>
</dbReference>
<evidence type="ECO:0000256" key="12">
    <source>
        <dbReference type="ARBA" id="ARBA00022801"/>
    </source>
</evidence>
<dbReference type="Pfam" id="PF14622">
    <property type="entry name" value="Ribonucleas_3_3"/>
    <property type="match status" value="1"/>
</dbReference>
<dbReference type="Gene3D" id="3.30.160.20">
    <property type="match status" value="1"/>
</dbReference>
<keyword evidence="6 15" id="KW-0698">rRNA processing</keyword>
<dbReference type="CDD" id="cd10845">
    <property type="entry name" value="DSRM_RNAse_III_family"/>
    <property type="match status" value="1"/>
</dbReference>
<keyword evidence="12 15" id="KW-0378">Hydrolase</keyword>
<evidence type="ECO:0000256" key="7">
    <source>
        <dbReference type="ARBA" id="ARBA00022664"/>
    </source>
</evidence>
<evidence type="ECO:0000259" key="16">
    <source>
        <dbReference type="PROSITE" id="PS50137"/>
    </source>
</evidence>
<comment type="similarity">
    <text evidence="3">Belongs to the ribonuclease III family.</text>
</comment>
<feature type="active site" evidence="15">
    <location>
        <position position="130"/>
    </location>
</feature>
<dbReference type="GO" id="GO:0003725">
    <property type="term" value="F:double-stranded RNA binding"/>
    <property type="evidence" value="ECO:0007669"/>
    <property type="project" value="TreeGrafter"/>
</dbReference>
<keyword evidence="9 15" id="KW-0540">Nuclease</keyword>
<organism evidence="18 19">
    <name type="scientific">Candidatus Thermofonsia Clade 1 bacterium</name>
    <dbReference type="NCBI Taxonomy" id="2364210"/>
    <lineage>
        <taxon>Bacteria</taxon>
        <taxon>Bacillati</taxon>
        <taxon>Chloroflexota</taxon>
        <taxon>Candidatus Thermofontia</taxon>
        <taxon>Candidatus Thermofonsia Clade 1</taxon>
    </lineage>
</organism>
<dbReference type="SMART" id="SM00358">
    <property type="entry name" value="DSRM"/>
    <property type="match status" value="1"/>
</dbReference>
<dbReference type="PANTHER" id="PTHR11207:SF0">
    <property type="entry name" value="RIBONUCLEASE 3"/>
    <property type="match status" value="1"/>
</dbReference>
<feature type="binding site" evidence="15">
    <location>
        <position position="54"/>
    </location>
    <ligand>
        <name>Mg(2+)</name>
        <dbReference type="ChEBI" id="CHEBI:18420"/>
    </ligand>
</feature>
<dbReference type="GO" id="GO:0006397">
    <property type="term" value="P:mRNA processing"/>
    <property type="evidence" value="ECO:0007669"/>
    <property type="project" value="UniProtKB-UniRule"/>
</dbReference>
<dbReference type="EMBL" id="PGTM01000253">
    <property type="protein sequence ID" value="PJF34870.1"/>
    <property type="molecule type" value="Genomic_DNA"/>
</dbReference>
<dbReference type="Pfam" id="PF00035">
    <property type="entry name" value="dsrm"/>
    <property type="match status" value="1"/>
</dbReference>
<protein>
    <recommendedName>
        <fullName evidence="15">Ribonuclease 3</fullName>
        <ecNumber evidence="15">3.1.26.3</ecNumber>
    </recommendedName>
    <alternativeName>
        <fullName evidence="15">Ribonuclease III</fullName>
        <shortName evidence="15">RNase III</shortName>
    </alternativeName>
</protein>
<evidence type="ECO:0000256" key="10">
    <source>
        <dbReference type="ARBA" id="ARBA00022723"/>
    </source>
</evidence>
<dbReference type="PROSITE" id="PS50142">
    <property type="entry name" value="RNASE_3_2"/>
    <property type="match status" value="1"/>
</dbReference>
<feature type="domain" description="RNase III" evidence="17">
    <location>
        <begin position="11"/>
        <end position="141"/>
    </location>
</feature>
<dbReference type="NCBIfam" id="TIGR02191">
    <property type="entry name" value="RNaseIII"/>
    <property type="match status" value="1"/>
</dbReference>
<evidence type="ECO:0000256" key="3">
    <source>
        <dbReference type="ARBA" id="ARBA00010183"/>
    </source>
</evidence>
<keyword evidence="8 15" id="KW-0819">tRNA processing</keyword>
<feature type="active site" evidence="15">
    <location>
        <position position="58"/>
    </location>
</feature>
<comment type="function">
    <text evidence="15">Digests double-stranded RNA. Involved in the processing of primary rRNA transcript to yield the immediate precursors to the large and small rRNAs (23S and 16S). Processes some mRNAs, and tRNAs when they are encoded in the rRNA operon. Processes pre-crRNA and tracrRNA of type II CRISPR loci if present in the organism.</text>
</comment>
<evidence type="ECO:0000256" key="8">
    <source>
        <dbReference type="ARBA" id="ARBA00022694"/>
    </source>
</evidence>
<accession>A0A2M8PBD8</accession>
<evidence type="ECO:0000313" key="18">
    <source>
        <dbReference type="EMBL" id="PJF34870.1"/>
    </source>
</evidence>
<keyword evidence="7 15" id="KW-0507">mRNA processing</keyword>
<evidence type="ECO:0000259" key="17">
    <source>
        <dbReference type="PROSITE" id="PS50142"/>
    </source>
</evidence>
<evidence type="ECO:0000256" key="14">
    <source>
        <dbReference type="ARBA" id="ARBA00022884"/>
    </source>
</evidence>
<evidence type="ECO:0000256" key="1">
    <source>
        <dbReference type="ARBA" id="ARBA00000109"/>
    </source>
</evidence>
<dbReference type="GO" id="GO:0010468">
    <property type="term" value="P:regulation of gene expression"/>
    <property type="evidence" value="ECO:0007669"/>
    <property type="project" value="TreeGrafter"/>
</dbReference>
<dbReference type="GO" id="GO:0019843">
    <property type="term" value="F:rRNA binding"/>
    <property type="evidence" value="ECO:0007669"/>
    <property type="project" value="UniProtKB-KW"/>
</dbReference>
<keyword evidence="10 15" id="KW-0479">Metal-binding</keyword>
<gene>
    <name evidence="15 18" type="primary">rnc</name>
    <name evidence="18" type="ORF">CUN49_13440</name>
</gene>
<keyword evidence="13 15" id="KW-0460">Magnesium</keyword>
<dbReference type="FunFam" id="3.30.160.20:FF:000003">
    <property type="entry name" value="Ribonuclease 3"/>
    <property type="match status" value="1"/>
</dbReference>
<evidence type="ECO:0000256" key="5">
    <source>
        <dbReference type="ARBA" id="ARBA00022490"/>
    </source>
</evidence>